<dbReference type="SUPFAM" id="SSF47598">
    <property type="entry name" value="Ribbon-helix-helix"/>
    <property type="match status" value="1"/>
</dbReference>
<organism evidence="1 2">
    <name type="scientific">Candidatus Chisholmbacteria bacterium RIFCSPHIGHO2_01_FULL_48_12</name>
    <dbReference type="NCBI Taxonomy" id="1797589"/>
    <lineage>
        <taxon>Bacteria</taxon>
        <taxon>Candidatus Chisholmiibacteriota</taxon>
    </lineage>
</organism>
<protein>
    <submittedName>
        <fullName evidence="1">Uncharacterized protein</fullName>
    </submittedName>
</protein>
<reference evidence="1 2" key="1">
    <citation type="journal article" date="2016" name="Nat. Commun.">
        <title>Thousands of microbial genomes shed light on interconnected biogeochemical processes in an aquifer system.</title>
        <authorList>
            <person name="Anantharaman K."/>
            <person name="Brown C.T."/>
            <person name="Hug L.A."/>
            <person name="Sharon I."/>
            <person name="Castelle C.J."/>
            <person name="Probst A.J."/>
            <person name="Thomas B.C."/>
            <person name="Singh A."/>
            <person name="Wilkins M.J."/>
            <person name="Karaoz U."/>
            <person name="Brodie E.L."/>
            <person name="Williams K.H."/>
            <person name="Hubbard S.S."/>
            <person name="Banfield J.F."/>
        </authorList>
    </citation>
    <scope>NUCLEOTIDE SEQUENCE [LARGE SCALE GENOMIC DNA]</scope>
</reference>
<dbReference type="EMBL" id="MHCH01000012">
    <property type="protein sequence ID" value="OGY17985.1"/>
    <property type="molecule type" value="Genomic_DNA"/>
</dbReference>
<dbReference type="Proteomes" id="UP000177324">
    <property type="component" value="Unassembled WGS sequence"/>
</dbReference>
<dbReference type="AlphaFoldDB" id="A0A1G1VRE8"/>
<proteinExistence type="predicted"/>
<dbReference type="InterPro" id="IPR038296">
    <property type="entry name" value="ParD_sf"/>
</dbReference>
<dbReference type="Gene3D" id="6.10.10.120">
    <property type="entry name" value="Antitoxin ParD1-like"/>
    <property type="match status" value="1"/>
</dbReference>
<dbReference type="InterPro" id="IPR010985">
    <property type="entry name" value="Ribbon_hlx_hlx"/>
</dbReference>
<accession>A0A1G1VRE8</accession>
<evidence type="ECO:0000313" key="2">
    <source>
        <dbReference type="Proteomes" id="UP000177324"/>
    </source>
</evidence>
<gene>
    <name evidence="1" type="ORF">A2784_04855</name>
</gene>
<sequence>MNTVTINVTMPRGLMEAARQLVASGWYESISEVVRSGVRQVAGQQKQLTVNGFTPEFEEEVLKAAAEPVDESLVWDGKGSFVTSVLNKGKRHKNGKS</sequence>
<comment type="caution">
    <text evidence="1">The sequence shown here is derived from an EMBL/GenBank/DDBJ whole genome shotgun (WGS) entry which is preliminary data.</text>
</comment>
<dbReference type="GO" id="GO:0006355">
    <property type="term" value="P:regulation of DNA-templated transcription"/>
    <property type="evidence" value="ECO:0007669"/>
    <property type="project" value="InterPro"/>
</dbReference>
<dbReference type="CDD" id="cd22231">
    <property type="entry name" value="RHH_NikR_HicB-like"/>
    <property type="match status" value="1"/>
</dbReference>
<evidence type="ECO:0000313" key="1">
    <source>
        <dbReference type="EMBL" id="OGY17985.1"/>
    </source>
</evidence>
<name>A0A1G1VRE8_9BACT</name>
<dbReference type="STRING" id="1797589.A2784_04855"/>